<name>A0A2L0EWY3_SORCE</name>
<dbReference type="InterPro" id="IPR051082">
    <property type="entry name" value="Pentapeptide-BTB/POZ_domain"/>
</dbReference>
<dbReference type="SUPFAM" id="SSF141571">
    <property type="entry name" value="Pentapeptide repeat-like"/>
    <property type="match status" value="1"/>
</dbReference>
<evidence type="ECO:0008006" key="3">
    <source>
        <dbReference type="Google" id="ProtNLM"/>
    </source>
</evidence>
<dbReference type="Pfam" id="PF00805">
    <property type="entry name" value="Pentapeptide"/>
    <property type="match status" value="2"/>
</dbReference>
<gene>
    <name evidence="1" type="ORF">SOCE26_052630</name>
</gene>
<dbReference type="PANTHER" id="PTHR14136:SF17">
    <property type="entry name" value="BTB_POZ DOMAIN-CONTAINING PROTEIN KCTD9"/>
    <property type="match status" value="1"/>
</dbReference>
<dbReference type="RefSeq" id="WP_104982429.1">
    <property type="nucleotide sequence ID" value="NZ_CP012673.1"/>
</dbReference>
<protein>
    <recommendedName>
        <fullName evidence="3">Pentapeptide repeat-containing protein</fullName>
    </recommendedName>
</protein>
<dbReference type="InterPro" id="IPR001646">
    <property type="entry name" value="5peptide_repeat"/>
</dbReference>
<organism evidence="1 2">
    <name type="scientific">Sorangium cellulosum</name>
    <name type="common">Polyangium cellulosum</name>
    <dbReference type="NCBI Taxonomy" id="56"/>
    <lineage>
        <taxon>Bacteria</taxon>
        <taxon>Pseudomonadati</taxon>
        <taxon>Myxococcota</taxon>
        <taxon>Polyangia</taxon>
        <taxon>Polyangiales</taxon>
        <taxon>Polyangiaceae</taxon>
        <taxon>Sorangium</taxon>
    </lineage>
</organism>
<dbReference type="Gene3D" id="2.160.20.80">
    <property type="entry name" value="E3 ubiquitin-protein ligase SopA"/>
    <property type="match status" value="1"/>
</dbReference>
<dbReference type="PANTHER" id="PTHR14136">
    <property type="entry name" value="BTB_POZ DOMAIN-CONTAINING PROTEIN KCTD9"/>
    <property type="match status" value="1"/>
</dbReference>
<dbReference type="EMBL" id="CP012673">
    <property type="protein sequence ID" value="AUX43808.1"/>
    <property type="molecule type" value="Genomic_DNA"/>
</dbReference>
<accession>A0A2L0EWY3</accession>
<evidence type="ECO:0000313" key="1">
    <source>
        <dbReference type="EMBL" id="AUX43808.1"/>
    </source>
</evidence>
<proteinExistence type="predicted"/>
<dbReference type="Proteomes" id="UP000238348">
    <property type="component" value="Chromosome"/>
</dbReference>
<dbReference type="OrthoDB" id="5471316at2"/>
<dbReference type="AlphaFoldDB" id="A0A2L0EWY3"/>
<reference evidence="1 2" key="1">
    <citation type="submission" date="2015-09" db="EMBL/GenBank/DDBJ databases">
        <title>Sorangium comparison.</title>
        <authorList>
            <person name="Zaburannyi N."/>
            <person name="Bunk B."/>
            <person name="Overmann J."/>
            <person name="Mueller R."/>
        </authorList>
    </citation>
    <scope>NUCLEOTIDE SEQUENCE [LARGE SCALE GENOMIC DNA]</scope>
    <source>
        <strain evidence="1 2">So ce26</strain>
    </source>
</reference>
<evidence type="ECO:0000313" key="2">
    <source>
        <dbReference type="Proteomes" id="UP000238348"/>
    </source>
</evidence>
<sequence length="239" mass="25481">MIVEIDLRKAELAEIGSDVLYVLRLLKAGQDEARARRGLPARRALRWVWTPLHAAWLAATYPTVASDLVDGGWVPPPYLPGADLRGANLSGADLRRSELRGADLRGAALRGAALARANLTRADLRGADLSWADLRGAVLADADLRGADLTGAKLERTNLRWTRFDEKTDLSDADLSGADLCASEGLVACRASEGSCFDGAVMDDVAAVPAGWRAAQAHWDFQRILERDAAPGAGKDGAS</sequence>